<evidence type="ECO:0000256" key="11">
    <source>
        <dbReference type="RuleBase" id="RU363063"/>
    </source>
</evidence>
<evidence type="ECO:0000256" key="8">
    <source>
        <dbReference type="ARBA" id="ARBA00023034"/>
    </source>
</evidence>
<dbReference type="PANTHER" id="PTHR11214">
    <property type="entry name" value="BETA-1,3-N-ACETYLGLUCOSAMINYLTRANSFERASE"/>
    <property type="match status" value="1"/>
</dbReference>
<evidence type="ECO:0000256" key="6">
    <source>
        <dbReference type="ARBA" id="ARBA00022968"/>
    </source>
</evidence>
<gene>
    <name evidence="12" type="ORF">CHIRRI_LOCUS13316</name>
</gene>
<evidence type="ECO:0000256" key="10">
    <source>
        <dbReference type="ARBA" id="ARBA00023180"/>
    </source>
</evidence>
<keyword evidence="13" id="KW-1185">Reference proteome</keyword>
<evidence type="ECO:0000256" key="4">
    <source>
        <dbReference type="ARBA" id="ARBA00022679"/>
    </source>
</evidence>
<evidence type="ECO:0000256" key="7">
    <source>
        <dbReference type="ARBA" id="ARBA00022989"/>
    </source>
</evidence>
<dbReference type="GO" id="GO:0000139">
    <property type="term" value="C:Golgi membrane"/>
    <property type="evidence" value="ECO:0007669"/>
    <property type="project" value="UniProtKB-SubCell"/>
</dbReference>
<organism evidence="12 13">
    <name type="scientific">Chironomus riparius</name>
    <dbReference type="NCBI Taxonomy" id="315576"/>
    <lineage>
        <taxon>Eukaryota</taxon>
        <taxon>Metazoa</taxon>
        <taxon>Ecdysozoa</taxon>
        <taxon>Arthropoda</taxon>
        <taxon>Hexapoda</taxon>
        <taxon>Insecta</taxon>
        <taxon>Pterygota</taxon>
        <taxon>Neoptera</taxon>
        <taxon>Endopterygota</taxon>
        <taxon>Diptera</taxon>
        <taxon>Nematocera</taxon>
        <taxon>Chironomoidea</taxon>
        <taxon>Chironomidae</taxon>
        <taxon>Chironominae</taxon>
        <taxon>Chironomus</taxon>
    </lineage>
</organism>
<evidence type="ECO:0000313" key="13">
    <source>
        <dbReference type="Proteomes" id="UP001153620"/>
    </source>
</evidence>
<comment type="subcellular location">
    <subcellularLocation>
        <location evidence="1 11">Golgi apparatus membrane</location>
        <topology evidence="1 11">Single-pass type II membrane protein</topology>
    </subcellularLocation>
</comment>
<comment type="similarity">
    <text evidence="2 11">Belongs to the glycosyltransferase 31 family.</text>
</comment>
<dbReference type="Proteomes" id="UP001153620">
    <property type="component" value="Chromosome 4"/>
</dbReference>
<keyword evidence="3 11" id="KW-0328">Glycosyltransferase</keyword>
<evidence type="ECO:0000256" key="2">
    <source>
        <dbReference type="ARBA" id="ARBA00008661"/>
    </source>
</evidence>
<dbReference type="AlphaFoldDB" id="A0A9P0NNF7"/>
<reference evidence="12" key="2">
    <citation type="submission" date="2022-10" db="EMBL/GenBank/DDBJ databases">
        <authorList>
            <consortium name="ENA_rothamsted_submissions"/>
            <consortium name="culmorum"/>
            <person name="King R."/>
        </authorList>
    </citation>
    <scope>NUCLEOTIDE SEQUENCE</scope>
</reference>
<keyword evidence="8 11" id="KW-0333">Golgi apparatus</keyword>
<keyword evidence="4" id="KW-0808">Transferase</keyword>
<dbReference type="Gene3D" id="3.90.550.50">
    <property type="match status" value="1"/>
</dbReference>
<evidence type="ECO:0000256" key="3">
    <source>
        <dbReference type="ARBA" id="ARBA00022676"/>
    </source>
</evidence>
<dbReference type="InterPro" id="IPR002659">
    <property type="entry name" value="Glyco_trans_31"/>
</dbReference>
<dbReference type="EMBL" id="OU895880">
    <property type="protein sequence ID" value="CAH1733989.1"/>
    <property type="molecule type" value="Genomic_DNA"/>
</dbReference>
<evidence type="ECO:0000256" key="5">
    <source>
        <dbReference type="ARBA" id="ARBA00022692"/>
    </source>
</evidence>
<evidence type="ECO:0000256" key="9">
    <source>
        <dbReference type="ARBA" id="ARBA00023136"/>
    </source>
</evidence>
<keyword evidence="7 11" id="KW-1133">Transmembrane helix</keyword>
<dbReference type="EC" id="2.4.1.-" evidence="11"/>
<proteinExistence type="inferred from homology"/>
<keyword evidence="10" id="KW-0325">Glycoprotein</keyword>
<sequence length="446" mass="51210">MIPQLQFRRCIIFLCCISLTILTIFCFSFSNEFSTNLVQPNVQKQMQHLNFKKLQAIADSKQVEDQQNEDPETSNIIQKSDVVSFFRNIVGENFDFFVKLKDTRMKNVSFSEAGAKELDEVDQLPNLIDPILKSSKLESIESNLIPDDAETSTTLPNLSYKDPTPTQNKPKLPYLGKVSEIYQPVFLYSPSKICESHDDNLQLIIIVTSAPGNFKARNAIRKTWGQLSSTEAVKIVFIVGSSIPKNEKKLNDENAKHADLIHGNFVDSYFNLTLKTISMLEWVINNCQNAKFILKADDDTFINVNKLLKLLKPRMSDTKTIYGRVGTGWTPFRDKMSKYYISFDEFGDSLFPDLTSGPAYMMTRDCAELIYNEALDQKYLKLEDVFITGIIASRLNIQRLHLKEFLNKKPSRIDECLLRKSVSVHYISPREQLWLWKIFIDGNKKC</sequence>
<name>A0A9P0NNF7_9DIPT</name>
<dbReference type="FunFam" id="3.90.550.50:FF:000001">
    <property type="entry name" value="Hexosyltransferase"/>
    <property type="match status" value="1"/>
</dbReference>
<keyword evidence="6 11" id="KW-0735">Signal-anchor</keyword>
<protein>
    <recommendedName>
        <fullName evidence="11">Hexosyltransferase</fullName>
        <ecNumber evidence="11">2.4.1.-</ecNumber>
    </recommendedName>
</protein>
<dbReference type="GO" id="GO:0006493">
    <property type="term" value="P:protein O-linked glycosylation"/>
    <property type="evidence" value="ECO:0007669"/>
    <property type="project" value="TreeGrafter"/>
</dbReference>
<keyword evidence="5 11" id="KW-0812">Transmembrane</keyword>
<evidence type="ECO:0000256" key="1">
    <source>
        <dbReference type="ARBA" id="ARBA00004323"/>
    </source>
</evidence>
<dbReference type="GO" id="GO:0016758">
    <property type="term" value="F:hexosyltransferase activity"/>
    <property type="evidence" value="ECO:0007669"/>
    <property type="project" value="InterPro"/>
</dbReference>
<feature type="transmembrane region" description="Helical" evidence="11">
    <location>
        <begin position="12"/>
        <end position="30"/>
    </location>
</feature>
<reference evidence="12" key="1">
    <citation type="submission" date="2022-01" db="EMBL/GenBank/DDBJ databases">
        <authorList>
            <person name="King R."/>
        </authorList>
    </citation>
    <scope>NUCLEOTIDE SEQUENCE</scope>
</reference>
<accession>A0A9P0NNF7</accession>
<dbReference type="Pfam" id="PF01762">
    <property type="entry name" value="Galactosyl_T"/>
    <property type="match status" value="1"/>
</dbReference>
<dbReference type="PANTHER" id="PTHR11214:SF379">
    <property type="entry name" value="HEXOSYLTRANSFERASE-RELATED"/>
    <property type="match status" value="1"/>
</dbReference>
<keyword evidence="9 11" id="KW-0472">Membrane</keyword>
<evidence type="ECO:0000313" key="12">
    <source>
        <dbReference type="EMBL" id="CAH1733989.1"/>
    </source>
</evidence>